<gene>
    <name evidence="1" type="ORF">SAMN05444277_10779</name>
</gene>
<evidence type="ECO:0000313" key="1">
    <source>
        <dbReference type="EMBL" id="SFQ24617.1"/>
    </source>
</evidence>
<dbReference type="Proteomes" id="UP000199031">
    <property type="component" value="Unassembled WGS sequence"/>
</dbReference>
<proteinExistence type="predicted"/>
<accession>A0A1I5WYN3</accession>
<dbReference type="RefSeq" id="WP_177191900.1">
    <property type="nucleotide sequence ID" value="NZ_FOXQ01000007.1"/>
</dbReference>
<reference evidence="1 2" key="1">
    <citation type="submission" date="2016-10" db="EMBL/GenBank/DDBJ databases">
        <authorList>
            <person name="de Groot N.N."/>
        </authorList>
    </citation>
    <scope>NUCLEOTIDE SEQUENCE [LARGE SCALE GENOMIC DNA]</scope>
    <source>
        <strain evidence="1 2">DSM 28286</strain>
    </source>
</reference>
<evidence type="ECO:0000313" key="2">
    <source>
        <dbReference type="Proteomes" id="UP000199031"/>
    </source>
</evidence>
<protein>
    <submittedName>
        <fullName evidence="1">Uncharacterized protein</fullName>
    </submittedName>
</protein>
<dbReference type="AlphaFoldDB" id="A0A1I5WYN3"/>
<organism evidence="1 2">
    <name type="scientific">Parafilimonas terrae</name>
    <dbReference type="NCBI Taxonomy" id="1465490"/>
    <lineage>
        <taxon>Bacteria</taxon>
        <taxon>Pseudomonadati</taxon>
        <taxon>Bacteroidota</taxon>
        <taxon>Chitinophagia</taxon>
        <taxon>Chitinophagales</taxon>
        <taxon>Chitinophagaceae</taxon>
        <taxon>Parafilimonas</taxon>
    </lineage>
</organism>
<dbReference type="EMBL" id="FOXQ01000007">
    <property type="protein sequence ID" value="SFQ24617.1"/>
    <property type="molecule type" value="Genomic_DNA"/>
</dbReference>
<sequence>MKKIEKPFFKNFLNMAGLNSWHIQGYKNQLFLINILYRSNFLGIIQMPAIQGL</sequence>
<keyword evidence="2" id="KW-1185">Reference proteome</keyword>
<name>A0A1I5WYN3_9BACT</name>